<reference evidence="1 2" key="1">
    <citation type="journal article" date="2013" name="Environ. Microbiol.">
        <title>Chloride and organic osmolytes: a hybrid strategy to cope with elevated salinities by the moderately halophilic, chloride-dependent bacterium Halobacillus halophilus.</title>
        <authorList>
            <person name="Saum S.H."/>
            <person name="Pfeiffer F."/>
            <person name="Palm P."/>
            <person name="Rampp M."/>
            <person name="Schuster S.C."/>
            <person name="Muller V."/>
            <person name="Oesterhelt D."/>
        </authorList>
    </citation>
    <scope>NUCLEOTIDE SEQUENCE [LARGE SCALE GENOMIC DNA]</scope>
    <source>
        <strain evidence="2">ATCC 35676 / DSM 2266 / JCM 20832 / KCTC 3685 / LMG 17431 / NBRC 102448 / NCIMB 2269</strain>
    </source>
</reference>
<protein>
    <submittedName>
        <fullName evidence="1">Uncharacterized protein</fullName>
    </submittedName>
</protein>
<dbReference type="Proteomes" id="UP000007397">
    <property type="component" value="Chromosome"/>
</dbReference>
<dbReference type="KEGG" id="hhd:HBHAL_1461"/>
<keyword evidence="2" id="KW-1185">Reference proteome</keyword>
<evidence type="ECO:0000313" key="2">
    <source>
        <dbReference type="Proteomes" id="UP000007397"/>
    </source>
</evidence>
<dbReference type="HOGENOM" id="CLU_3270926_0_0_9"/>
<organism evidence="1 2">
    <name type="scientific">Halobacillus halophilus (strain ATCC 35676 / DSM 2266 / JCM 20832 / KCTC 3685 / LMG 17431 / NBRC 102448 / NCIMB 2269)</name>
    <name type="common">Sporosarcina halophila</name>
    <dbReference type="NCBI Taxonomy" id="866895"/>
    <lineage>
        <taxon>Bacteria</taxon>
        <taxon>Bacillati</taxon>
        <taxon>Bacillota</taxon>
        <taxon>Bacilli</taxon>
        <taxon>Bacillales</taxon>
        <taxon>Bacillaceae</taxon>
        <taxon>Halobacillus</taxon>
    </lineage>
</organism>
<accession>I0JI65</accession>
<proteinExistence type="predicted"/>
<dbReference type="EMBL" id="HE717023">
    <property type="protein sequence ID" value="CCG43833.1"/>
    <property type="molecule type" value="Genomic_DNA"/>
</dbReference>
<dbReference type="PATRIC" id="fig|866895.3.peg.460"/>
<gene>
    <name evidence="1" type="ordered locus">HBHAL_1461</name>
</gene>
<sequence>MIGRRALPFMVVLKLVEAEQGTSTFERPVHTPLTKVLPLLT</sequence>
<dbReference type="AlphaFoldDB" id="I0JI65"/>
<evidence type="ECO:0000313" key="1">
    <source>
        <dbReference type="EMBL" id="CCG43833.1"/>
    </source>
</evidence>
<name>I0JI65_HALH3</name>